<dbReference type="EMBL" id="LAZR01001867">
    <property type="protein sequence ID" value="KKN37831.1"/>
    <property type="molecule type" value="Genomic_DNA"/>
</dbReference>
<gene>
    <name evidence="2" type="ORF">LCGC14_0759400</name>
</gene>
<protein>
    <recommendedName>
        <fullName evidence="1">4Fe-4S ferredoxin-type domain-containing protein</fullName>
    </recommendedName>
</protein>
<evidence type="ECO:0000259" key="1">
    <source>
        <dbReference type="PROSITE" id="PS51379"/>
    </source>
</evidence>
<dbReference type="InterPro" id="IPR017896">
    <property type="entry name" value="4Fe4S_Fe-S-bd"/>
</dbReference>
<comment type="caution">
    <text evidence="2">The sequence shown here is derived from an EMBL/GenBank/DDBJ whole genome shotgun (WGS) entry which is preliminary data.</text>
</comment>
<reference evidence="2" key="1">
    <citation type="journal article" date="2015" name="Nature">
        <title>Complex archaea that bridge the gap between prokaryotes and eukaryotes.</title>
        <authorList>
            <person name="Spang A."/>
            <person name="Saw J.H."/>
            <person name="Jorgensen S.L."/>
            <person name="Zaremba-Niedzwiedzka K."/>
            <person name="Martijn J."/>
            <person name="Lind A.E."/>
            <person name="van Eijk R."/>
            <person name="Schleper C."/>
            <person name="Guy L."/>
            <person name="Ettema T.J."/>
        </authorList>
    </citation>
    <scope>NUCLEOTIDE SEQUENCE</scope>
</reference>
<sequence length="227" mass="24938">MIDSKVIKNKAKMLGADLCGIATVGRFVDAPKGFHPRDIFPQCKSVISVASKFPLSTLQGKSNVPYTMVRNMMVEKMDRISFLLSSELEAEGIISLPIPCADPYEYYDREKNQGKGILSLKHTAELAGLGVIGKNTLLINNKFGNMIWLSAILISVELKSDPLASYKGCLDKCTLCIDKCPQKALDGKTLDQKLCRVLSVSETKLGGWILSCNLCRKICPNHIGLKD</sequence>
<name>A0A0F9SLS3_9ZZZZ</name>
<evidence type="ECO:0000313" key="2">
    <source>
        <dbReference type="EMBL" id="KKN37831.1"/>
    </source>
</evidence>
<dbReference type="PANTHER" id="PTHR42827">
    <property type="entry name" value="IRON-SULFUR CLUSTER-BINDING PROTEIN-RELATED"/>
    <property type="match status" value="1"/>
</dbReference>
<dbReference type="PANTHER" id="PTHR42827:SF1">
    <property type="entry name" value="IRON-SULFUR CLUSTER-BINDING PROTEIN"/>
    <property type="match status" value="1"/>
</dbReference>
<feature type="domain" description="4Fe-4S ferredoxin-type" evidence="1">
    <location>
        <begin position="160"/>
        <end position="190"/>
    </location>
</feature>
<dbReference type="PROSITE" id="PS51379">
    <property type="entry name" value="4FE4S_FER_2"/>
    <property type="match status" value="1"/>
</dbReference>
<accession>A0A0F9SLS3</accession>
<proteinExistence type="predicted"/>
<dbReference type="AlphaFoldDB" id="A0A0F9SLS3"/>
<organism evidence="2">
    <name type="scientific">marine sediment metagenome</name>
    <dbReference type="NCBI Taxonomy" id="412755"/>
    <lineage>
        <taxon>unclassified sequences</taxon>
        <taxon>metagenomes</taxon>
        <taxon>ecological metagenomes</taxon>
    </lineage>
</organism>